<dbReference type="EMBL" id="VZAH01000003">
    <property type="protein sequence ID" value="MQP12850.1"/>
    <property type="molecule type" value="Genomic_DNA"/>
</dbReference>
<dbReference type="InterPro" id="IPR001650">
    <property type="entry name" value="Helicase_C-like"/>
</dbReference>
<reference evidence="8 9" key="1">
    <citation type="submission" date="2019-09" db="EMBL/GenBank/DDBJ databases">
        <title>Distinct polysaccharide growth profiles of human intestinal Prevotella copri isolates.</title>
        <authorList>
            <person name="Fehlner-Peach H."/>
            <person name="Magnabosco C."/>
            <person name="Raghavan V."/>
            <person name="Scher J.U."/>
            <person name="Tett A."/>
            <person name="Cox L.M."/>
            <person name="Gottsegen C."/>
            <person name="Watters A."/>
            <person name="Wiltshire- Gordon J.D."/>
            <person name="Segata N."/>
            <person name="Bonneau R."/>
            <person name="Littman D.R."/>
        </authorList>
    </citation>
    <scope>NUCLEOTIDE SEQUENCE [LARGE SCALE GENOMIC DNA]</scope>
    <source>
        <strain evidence="9">iAA917</strain>
    </source>
</reference>
<dbReference type="InterPro" id="IPR057342">
    <property type="entry name" value="DEXDc_RapA"/>
</dbReference>
<dbReference type="OrthoDB" id="9814088at2"/>
<dbReference type="InterPro" id="IPR000330">
    <property type="entry name" value="SNF2_N"/>
</dbReference>
<keyword evidence="5" id="KW-0175">Coiled coil</keyword>
<evidence type="ECO:0000256" key="5">
    <source>
        <dbReference type="SAM" id="Coils"/>
    </source>
</evidence>
<dbReference type="CDD" id="cd18011">
    <property type="entry name" value="DEXDc_RapA"/>
    <property type="match status" value="1"/>
</dbReference>
<sequence length="951" mass="109055">MITRYHAKYYAQLLSQKSVGDNLQNLSQSLLNSAVDINPHQIDAALFAFKSPLSKGVVLADEVGLGKTIEAGLVLCQMWSTGKRKIIIVCPASLRKQWRFELAEKFGIASEILDAKVFNAYVAEGKNPFSYNRVIICSYNFAAKKKAEVLRHGFDLAIVDEAHKLRNVYRKSARTAADVRDALAGTKKLLLTATPFQNSLMELYGLTTVIDPNFFGSEKTFRRDYGNGENIDELRFRIKPLFTRTLRKNVKEYINYTKRLPLTQKFTSTDEEYELYEDVSEFLRREDIYSVPAGQRKLTTMIIRKILASSIFALISTLTHIRERLERMLKKEQMERFDADELLGDDEPDFMADVEEDTEDSYEETDMFDEDDAISIPKLKAEIALLNSFIAKAKKIRKESKAEALLAALKESFQIQSKSGAQRKALIFTESTKTQAFLRDSLEANGYEGKIVLFNVKACEPQTNEIYKKWCDAHPDKVSGIKAADRRAAIVDYFKNSAEIMIATEAASEGLNLQFCSLVINYDLPWNPQRIEQRIGRCHRYGQKYDVVVVNFINTRNYADVCVFDLLSKKFKLFDDVFGASDEVLGKADSIDFESRILQIYQQCRSKEEIDAAFEKLQNDMQEEIDTRMDEVRKQVIEHFDINVQEHLRTTKDATGAFLNRYQHIFWELTKFVLSSEAVFDDAKHTFRLQVPVAGCKKGVYCMLNASDSEGIPYRLSHPLAQHVLNTALSLDTEDGAEIHFSEKAMQMNATLPEYLQDQEGYLIMAQLKVASVEEEQYTIFTALTEQGRTLSQDDCEKLFLNGGRESPVEAIPPRILDSLQQNSERRCAAKLKMIDERNLGYFQQEETRIFNWERDMLNGLEEELSTVKKAILQAERDALRADSIQAKLEAQQHVDELNRKKRRLRNELDDKEDDVSIMRRNMIAELQKRIISQADSAKVFIIHFSTKVKK</sequence>
<evidence type="ECO:0000313" key="9">
    <source>
        <dbReference type="Proteomes" id="UP000477980"/>
    </source>
</evidence>
<organism evidence="8 9">
    <name type="scientific">Segatella copri</name>
    <dbReference type="NCBI Taxonomy" id="165179"/>
    <lineage>
        <taxon>Bacteria</taxon>
        <taxon>Pseudomonadati</taxon>
        <taxon>Bacteroidota</taxon>
        <taxon>Bacteroidia</taxon>
        <taxon>Bacteroidales</taxon>
        <taxon>Prevotellaceae</taxon>
        <taxon>Segatella</taxon>
    </lineage>
</organism>
<accession>A0A6G1VHH8</accession>
<dbReference type="Pfam" id="PF00271">
    <property type="entry name" value="Helicase_C"/>
    <property type="match status" value="1"/>
</dbReference>
<evidence type="ECO:0000256" key="1">
    <source>
        <dbReference type="ARBA" id="ARBA00022741"/>
    </source>
</evidence>
<dbReference type="InterPro" id="IPR027417">
    <property type="entry name" value="P-loop_NTPase"/>
</dbReference>
<dbReference type="Gene3D" id="3.40.50.10810">
    <property type="entry name" value="Tandem AAA-ATPase domain"/>
    <property type="match status" value="1"/>
</dbReference>
<evidence type="ECO:0000259" key="6">
    <source>
        <dbReference type="PROSITE" id="PS51192"/>
    </source>
</evidence>
<evidence type="ECO:0000256" key="2">
    <source>
        <dbReference type="ARBA" id="ARBA00022801"/>
    </source>
</evidence>
<feature type="domain" description="Helicase ATP-binding" evidence="6">
    <location>
        <begin position="48"/>
        <end position="213"/>
    </location>
</feature>
<comment type="caution">
    <text evidence="8">The sequence shown here is derived from an EMBL/GenBank/DDBJ whole genome shotgun (WGS) entry which is preliminary data.</text>
</comment>
<protein>
    <submittedName>
        <fullName evidence="8">ATP-dependent helicase</fullName>
    </submittedName>
</protein>
<dbReference type="GO" id="GO:0016787">
    <property type="term" value="F:hydrolase activity"/>
    <property type="evidence" value="ECO:0007669"/>
    <property type="project" value="UniProtKB-KW"/>
</dbReference>
<proteinExistence type="predicted"/>
<dbReference type="AlphaFoldDB" id="A0A6G1VHH8"/>
<dbReference type="GO" id="GO:0004386">
    <property type="term" value="F:helicase activity"/>
    <property type="evidence" value="ECO:0007669"/>
    <property type="project" value="UniProtKB-KW"/>
</dbReference>
<evidence type="ECO:0000256" key="3">
    <source>
        <dbReference type="ARBA" id="ARBA00022806"/>
    </source>
</evidence>
<keyword evidence="3 8" id="KW-0347">Helicase</keyword>
<name>A0A6G1VHH8_9BACT</name>
<dbReference type="InterPro" id="IPR038718">
    <property type="entry name" value="SNF2-like_sf"/>
</dbReference>
<dbReference type="CDD" id="cd18793">
    <property type="entry name" value="SF2_C_SNF"/>
    <property type="match status" value="1"/>
</dbReference>
<dbReference type="Proteomes" id="UP000477980">
    <property type="component" value="Unassembled WGS sequence"/>
</dbReference>
<dbReference type="GO" id="GO:0005524">
    <property type="term" value="F:ATP binding"/>
    <property type="evidence" value="ECO:0007669"/>
    <property type="project" value="UniProtKB-KW"/>
</dbReference>
<dbReference type="InterPro" id="IPR014001">
    <property type="entry name" value="Helicase_ATP-bd"/>
</dbReference>
<dbReference type="SMART" id="SM00490">
    <property type="entry name" value="HELICc"/>
    <property type="match status" value="1"/>
</dbReference>
<evidence type="ECO:0000256" key="4">
    <source>
        <dbReference type="ARBA" id="ARBA00022840"/>
    </source>
</evidence>
<feature type="domain" description="Helicase C-terminal" evidence="7">
    <location>
        <begin position="401"/>
        <end position="618"/>
    </location>
</feature>
<dbReference type="SMART" id="SM00487">
    <property type="entry name" value="DEXDc"/>
    <property type="match status" value="1"/>
</dbReference>
<dbReference type="Gene3D" id="3.40.50.300">
    <property type="entry name" value="P-loop containing nucleotide triphosphate hydrolases"/>
    <property type="match status" value="1"/>
</dbReference>
<dbReference type="PANTHER" id="PTHR10799">
    <property type="entry name" value="SNF2/RAD54 HELICASE FAMILY"/>
    <property type="match status" value="1"/>
</dbReference>
<dbReference type="SUPFAM" id="SSF52540">
    <property type="entry name" value="P-loop containing nucleoside triphosphate hydrolases"/>
    <property type="match status" value="2"/>
</dbReference>
<gene>
    <name evidence="8" type="ORF">F7D25_00100</name>
</gene>
<keyword evidence="2" id="KW-0378">Hydrolase</keyword>
<dbReference type="InterPro" id="IPR049730">
    <property type="entry name" value="SNF2/RAD54-like_C"/>
</dbReference>
<keyword evidence="4" id="KW-0067">ATP-binding</keyword>
<keyword evidence="1" id="KW-0547">Nucleotide-binding</keyword>
<dbReference type="Pfam" id="PF00176">
    <property type="entry name" value="SNF2-rel_dom"/>
    <property type="match status" value="1"/>
</dbReference>
<dbReference type="RefSeq" id="WP_153091803.1">
    <property type="nucleotide sequence ID" value="NZ_VZAH01000003.1"/>
</dbReference>
<dbReference type="PROSITE" id="PS51194">
    <property type="entry name" value="HELICASE_CTER"/>
    <property type="match status" value="1"/>
</dbReference>
<dbReference type="PROSITE" id="PS51192">
    <property type="entry name" value="HELICASE_ATP_BIND_1"/>
    <property type="match status" value="1"/>
</dbReference>
<evidence type="ECO:0000313" key="8">
    <source>
        <dbReference type="EMBL" id="MQP12850.1"/>
    </source>
</evidence>
<evidence type="ECO:0000259" key="7">
    <source>
        <dbReference type="PROSITE" id="PS51194"/>
    </source>
</evidence>
<feature type="coiled-coil region" evidence="5">
    <location>
        <begin position="858"/>
        <end position="922"/>
    </location>
</feature>